<protein>
    <submittedName>
        <fullName evidence="3">Uncharacterized protein</fullName>
    </submittedName>
</protein>
<keyword evidence="2" id="KW-0812">Transmembrane</keyword>
<comment type="similarity">
    <text evidence="1">Belongs to the cornifelin family.</text>
</comment>
<evidence type="ECO:0000313" key="3">
    <source>
        <dbReference type="Ensembl" id="ENSLLTP00000009006.1"/>
    </source>
</evidence>
<dbReference type="NCBIfam" id="TIGR01571">
    <property type="entry name" value="A_thal_Cys_rich"/>
    <property type="match status" value="1"/>
</dbReference>
<dbReference type="Ensembl" id="ENSLLTT00000009345.1">
    <property type="protein sequence ID" value="ENSLLTP00000009006.1"/>
    <property type="gene ID" value="ENSLLTG00000006891.1"/>
</dbReference>
<dbReference type="AlphaFoldDB" id="A0A8C5RVG4"/>
<evidence type="ECO:0000256" key="1">
    <source>
        <dbReference type="ARBA" id="ARBA00009024"/>
    </source>
</evidence>
<name>A0A8C5RVG4_LATLA</name>
<sequence length="118" mass="13752">MNPHTIISQPQMTVTQHQTCEWQTDLFDCFNDWGVCICGMCCPLCLGCQIASEMNECPLCGITMAFRTLYRTRYGIPVSRGSLQYFLLVFIWILKTTLTWLSTHKIFLWSFRPKARPF</sequence>
<evidence type="ECO:0000313" key="4">
    <source>
        <dbReference type="Proteomes" id="UP000694406"/>
    </source>
</evidence>
<feature type="transmembrane region" description="Helical" evidence="2">
    <location>
        <begin position="83"/>
        <end position="102"/>
    </location>
</feature>
<proteinExistence type="inferred from homology"/>
<keyword evidence="2" id="KW-0472">Membrane</keyword>
<organism evidence="3 4">
    <name type="scientific">Laticauda laticaudata</name>
    <name type="common">Blue-ringed sea krait</name>
    <name type="synonym">Blue-lipped sea krait</name>
    <dbReference type="NCBI Taxonomy" id="8630"/>
    <lineage>
        <taxon>Eukaryota</taxon>
        <taxon>Metazoa</taxon>
        <taxon>Chordata</taxon>
        <taxon>Craniata</taxon>
        <taxon>Vertebrata</taxon>
        <taxon>Euteleostomi</taxon>
        <taxon>Lepidosauria</taxon>
        <taxon>Squamata</taxon>
        <taxon>Bifurcata</taxon>
        <taxon>Unidentata</taxon>
        <taxon>Episquamata</taxon>
        <taxon>Toxicofera</taxon>
        <taxon>Serpentes</taxon>
        <taxon>Colubroidea</taxon>
        <taxon>Elapidae</taxon>
        <taxon>Laticaudinae</taxon>
        <taxon>Laticauda</taxon>
    </lineage>
</organism>
<keyword evidence="2" id="KW-1133">Transmembrane helix</keyword>
<reference evidence="3" key="1">
    <citation type="submission" date="2025-08" db="UniProtKB">
        <authorList>
            <consortium name="Ensembl"/>
        </authorList>
    </citation>
    <scope>IDENTIFICATION</scope>
</reference>
<reference evidence="3" key="2">
    <citation type="submission" date="2025-09" db="UniProtKB">
        <authorList>
            <consortium name="Ensembl"/>
        </authorList>
    </citation>
    <scope>IDENTIFICATION</scope>
</reference>
<dbReference type="GeneTree" id="ENSGT00940000165276"/>
<dbReference type="InterPro" id="IPR006461">
    <property type="entry name" value="PLAC_motif_containing"/>
</dbReference>
<accession>A0A8C5RVG4</accession>
<dbReference type="Proteomes" id="UP000694406">
    <property type="component" value="Unplaced"/>
</dbReference>
<keyword evidence="4" id="KW-1185">Reference proteome</keyword>
<evidence type="ECO:0000256" key="2">
    <source>
        <dbReference type="SAM" id="Phobius"/>
    </source>
</evidence>